<dbReference type="SUPFAM" id="SSF102588">
    <property type="entry name" value="LmbE-like"/>
    <property type="match status" value="1"/>
</dbReference>
<proteinExistence type="predicted"/>
<dbReference type="HOGENOM" id="CLU_049311_4_1_0"/>
<dbReference type="STRING" id="861299.J421_1302"/>
<dbReference type="PANTHER" id="PTHR12993:SF11">
    <property type="entry name" value="N-ACETYLGLUCOSAMINYL-PHOSPHATIDYLINOSITOL DE-N-ACETYLASE"/>
    <property type="match status" value="1"/>
</dbReference>
<dbReference type="OrthoDB" id="9815144at2"/>
<dbReference type="AlphaFoldDB" id="W0RCL0"/>
<dbReference type="InParanoid" id="W0RCL0"/>
<dbReference type="EMBL" id="CP007128">
    <property type="protein sequence ID" value="AHG88839.1"/>
    <property type="molecule type" value="Genomic_DNA"/>
</dbReference>
<sequence length="246" mass="26793">MSDGLLLILAHPDDESFMIAGTARLLADRGVRVALVCATRGELGSVGDPPLATRDALPALRERELRAACAILGVAHVELLDYHDQKLAAAPIDTIRLALVRAIRRERPRVVVTFDPHGVTGHTDHVAISGFTLDAVTAAADDRWFPDAGPAHRVARVVWPAPVVPWEEWRPEVIGTLPGVDFMVDVSRAREAKAAALRAHRTQHLSVDRHWFAHAESDAILSTETFRLAWGQAPTVRPAPDLLDGL</sequence>
<organism evidence="1 2">
    <name type="scientific">Gemmatirosa kalamazoonensis</name>
    <dbReference type="NCBI Taxonomy" id="861299"/>
    <lineage>
        <taxon>Bacteria</taxon>
        <taxon>Pseudomonadati</taxon>
        <taxon>Gemmatimonadota</taxon>
        <taxon>Gemmatimonadia</taxon>
        <taxon>Gemmatimonadales</taxon>
        <taxon>Gemmatimonadaceae</taxon>
        <taxon>Gemmatirosa</taxon>
    </lineage>
</organism>
<dbReference type="Gene3D" id="3.40.50.10320">
    <property type="entry name" value="LmbE-like"/>
    <property type="match status" value="1"/>
</dbReference>
<dbReference type="GO" id="GO:0016811">
    <property type="term" value="F:hydrolase activity, acting on carbon-nitrogen (but not peptide) bonds, in linear amides"/>
    <property type="evidence" value="ECO:0007669"/>
    <property type="project" value="TreeGrafter"/>
</dbReference>
<dbReference type="Pfam" id="PF02585">
    <property type="entry name" value="PIG-L"/>
    <property type="match status" value="1"/>
</dbReference>
<dbReference type="RefSeq" id="WP_025410366.1">
    <property type="nucleotide sequence ID" value="NZ_CP007128.1"/>
</dbReference>
<dbReference type="PANTHER" id="PTHR12993">
    <property type="entry name" value="N-ACETYLGLUCOSAMINYL-PHOSPHATIDYLINOSITOL DE-N-ACETYLASE-RELATED"/>
    <property type="match status" value="1"/>
</dbReference>
<evidence type="ECO:0000313" key="2">
    <source>
        <dbReference type="Proteomes" id="UP000019151"/>
    </source>
</evidence>
<dbReference type="InterPro" id="IPR024078">
    <property type="entry name" value="LmbE-like_dom_sf"/>
</dbReference>
<dbReference type="InterPro" id="IPR003737">
    <property type="entry name" value="GlcNAc_PI_deacetylase-related"/>
</dbReference>
<evidence type="ECO:0000313" key="1">
    <source>
        <dbReference type="EMBL" id="AHG88839.1"/>
    </source>
</evidence>
<dbReference type="KEGG" id="gba:J421_1302"/>
<dbReference type="eggNOG" id="COG2120">
    <property type="taxonomic scope" value="Bacteria"/>
</dbReference>
<reference evidence="1 2" key="1">
    <citation type="journal article" date="2014" name="Genome Announc.">
        <title>Genome Sequence and Methylome of Soil Bacterium Gemmatirosa kalamazoonensis KBS708T, a Member of the Rarely Cultivated Gemmatimonadetes Phylum.</title>
        <authorList>
            <person name="Debruyn J.M."/>
            <person name="Radosevich M."/>
            <person name="Wommack K.E."/>
            <person name="Polson S.W."/>
            <person name="Hauser L.J."/>
            <person name="Fawaz M.N."/>
            <person name="Korlach J."/>
            <person name="Tsai Y.C."/>
        </authorList>
    </citation>
    <scope>NUCLEOTIDE SEQUENCE [LARGE SCALE GENOMIC DNA]</scope>
    <source>
        <strain evidence="1 2">KBS708</strain>
    </source>
</reference>
<keyword evidence="2" id="KW-1185">Reference proteome</keyword>
<dbReference type="PATRIC" id="fig|861299.3.peg.1322"/>
<dbReference type="Proteomes" id="UP000019151">
    <property type="component" value="Chromosome"/>
</dbReference>
<accession>W0RCL0</accession>
<name>W0RCL0_9BACT</name>
<gene>
    <name evidence="1" type="ORF">J421_1302</name>
</gene>
<dbReference type="FunCoup" id="W0RCL0">
    <property type="interactions" value="7"/>
</dbReference>
<protein>
    <submittedName>
        <fullName evidence="1">LmbE family protein</fullName>
    </submittedName>
</protein>